<evidence type="ECO:0000313" key="10">
    <source>
        <dbReference type="EMBL" id="TGA99628.1"/>
    </source>
</evidence>
<evidence type="ECO:0000256" key="2">
    <source>
        <dbReference type="ARBA" id="ARBA00012962"/>
    </source>
</evidence>
<dbReference type="EC" id="1.1.1.25" evidence="2 7"/>
<evidence type="ECO:0000256" key="4">
    <source>
        <dbReference type="ARBA" id="ARBA00022857"/>
    </source>
</evidence>
<keyword evidence="4 7" id="KW-0521">NADP</keyword>
<feature type="binding site" evidence="7">
    <location>
        <position position="258"/>
    </location>
    <ligand>
        <name>NADP(+)</name>
        <dbReference type="ChEBI" id="CHEBI:58349"/>
    </ligand>
</feature>
<sequence>MTDLIDGRTRLYGLFAHPAEHSLSPLMHNLSFQRRQINAVYLAFDLTSDFSGAIQSIRELNMGGVNLSMPFKKQVIPYLDELTPTAKIVGAVNTVIHRQGRLIGANTDGTGFFENLRAHHYVIKNKTVTILGAGGAGLSIIAAGASEGLRMIHVFKRHNATFPKVEARLRDLARFYQTPIRLYAYDDRTNLQRAVRASDFLINTTHIGMGNDRQSMPLTGEEMKLLLPTTVVCDVIYEPRKTRLLLAAEASGCETVNGLGMLIYQGAQSFKLWTHEEMPVDAVRAAIEKESENKNGGIGS</sequence>
<dbReference type="OrthoDB" id="9792692at2"/>
<evidence type="ECO:0000259" key="8">
    <source>
        <dbReference type="Pfam" id="PF08501"/>
    </source>
</evidence>
<dbReference type="InterPro" id="IPR036291">
    <property type="entry name" value="NAD(P)-bd_dom_sf"/>
</dbReference>
<dbReference type="GO" id="GO:0008652">
    <property type="term" value="P:amino acid biosynthetic process"/>
    <property type="evidence" value="ECO:0007669"/>
    <property type="project" value="UniProtKB-KW"/>
</dbReference>
<dbReference type="InterPro" id="IPR046346">
    <property type="entry name" value="Aminoacid_DH-like_N_sf"/>
</dbReference>
<dbReference type="GO" id="GO:0050661">
    <property type="term" value="F:NADP binding"/>
    <property type="evidence" value="ECO:0007669"/>
    <property type="project" value="InterPro"/>
</dbReference>
<accession>A0A4Z0GSM3</accession>
<dbReference type="Pfam" id="PF08501">
    <property type="entry name" value="Shikimate_dh_N"/>
    <property type="match status" value="1"/>
</dbReference>
<protein>
    <recommendedName>
        <fullName evidence="2 7">Shikimate dehydrogenase (NADP(+))</fullName>
        <shortName evidence="7">SDH</shortName>
        <ecNumber evidence="2 7">1.1.1.25</ecNumber>
    </recommendedName>
</protein>
<dbReference type="InterPro" id="IPR011342">
    <property type="entry name" value="Shikimate_DH"/>
</dbReference>
<feature type="active site" description="Proton acceptor" evidence="7">
    <location>
        <position position="72"/>
    </location>
</feature>
<proteinExistence type="inferred from homology"/>
<dbReference type="SUPFAM" id="SSF53223">
    <property type="entry name" value="Aminoacid dehydrogenase-like, N-terminal domain"/>
    <property type="match status" value="1"/>
</dbReference>
<reference evidence="10 11" key="1">
    <citation type="journal article" date="2015" name="Int. J. Syst. Evol. Microbiol.">
        <title>Sporolactobacillus shoreae sp. nov. and Sporolactobacillus spathodeae sp. nov., two spore-forming lactic acid bacteria isolated from tree barks in Thailand.</title>
        <authorList>
            <person name="Thamacharoensuk T."/>
            <person name="Kitahara M."/>
            <person name="Ohkuma M."/>
            <person name="Thongchul N."/>
            <person name="Tanasupawat S."/>
        </authorList>
    </citation>
    <scope>NUCLEOTIDE SEQUENCE [LARGE SCALE GENOMIC DNA]</scope>
    <source>
        <strain evidence="10 11">BK92</strain>
    </source>
</reference>
<dbReference type="Gene3D" id="3.40.50.720">
    <property type="entry name" value="NAD(P)-binding Rossmann-like Domain"/>
    <property type="match status" value="1"/>
</dbReference>
<keyword evidence="3 7" id="KW-0028">Amino-acid biosynthesis</keyword>
<feature type="binding site" evidence="7">
    <location>
        <position position="237"/>
    </location>
    <ligand>
        <name>shikimate</name>
        <dbReference type="ChEBI" id="CHEBI:36208"/>
    </ligand>
</feature>
<dbReference type="Gene3D" id="3.40.50.10860">
    <property type="entry name" value="Leucine Dehydrogenase, chain A, domain 1"/>
    <property type="match status" value="1"/>
</dbReference>
<evidence type="ECO:0000256" key="7">
    <source>
        <dbReference type="HAMAP-Rule" id="MF_00222"/>
    </source>
</evidence>
<keyword evidence="5 7" id="KW-0560">Oxidoreductase</keyword>
<dbReference type="PANTHER" id="PTHR21089">
    <property type="entry name" value="SHIKIMATE DEHYDROGENASE"/>
    <property type="match status" value="1"/>
</dbReference>
<feature type="domain" description="SDH C-terminal" evidence="9">
    <location>
        <begin position="258"/>
        <end position="288"/>
    </location>
</feature>
<dbReference type="InterPro" id="IPR013708">
    <property type="entry name" value="Shikimate_DH-bd_N"/>
</dbReference>
<comment type="pathway">
    <text evidence="1 7">Metabolic intermediate biosynthesis; chorismate biosynthesis; chorismate from D-erythrose 4-phosphate and phosphoenolpyruvate: step 4/7.</text>
</comment>
<feature type="binding site" evidence="7">
    <location>
        <position position="265"/>
    </location>
    <ligand>
        <name>shikimate</name>
        <dbReference type="ChEBI" id="CHEBI:36208"/>
    </ligand>
</feature>
<dbReference type="HAMAP" id="MF_00222">
    <property type="entry name" value="Shikimate_DH_AroE"/>
    <property type="match status" value="1"/>
</dbReference>
<feature type="binding site" evidence="7">
    <location>
        <begin position="22"/>
        <end position="24"/>
    </location>
    <ligand>
        <name>shikimate</name>
        <dbReference type="ChEBI" id="CHEBI:36208"/>
    </ligand>
</feature>
<comment type="function">
    <text evidence="7">Involved in the biosynthesis of the chorismate, which leads to the biosynthesis of aromatic amino acids. Catalyzes the reversible NADPH linked reduction of 3-dehydroshikimate (DHSA) to yield shikimate (SA).</text>
</comment>
<comment type="caution">
    <text evidence="10">The sequence shown here is derived from an EMBL/GenBank/DDBJ whole genome shotgun (WGS) entry which is preliminary data.</text>
</comment>
<organism evidence="10 11">
    <name type="scientific">Sporolactobacillus shoreae</name>
    <dbReference type="NCBI Taxonomy" id="1465501"/>
    <lineage>
        <taxon>Bacteria</taxon>
        <taxon>Bacillati</taxon>
        <taxon>Bacillota</taxon>
        <taxon>Bacilli</taxon>
        <taxon>Bacillales</taxon>
        <taxon>Sporolactobacillaceae</taxon>
        <taxon>Sporolactobacillus</taxon>
    </lineage>
</organism>
<dbReference type="GO" id="GO:0004764">
    <property type="term" value="F:shikimate 3-dehydrogenase (NADP+) activity"/>
    <property type="evidence" value="ECO:0007669"/>
    <property type="project" value="UniProtKB-UniRule"/>
</dbReference>
<keyword evidence="6 7" id="KW-0057">Aromatic amino acid biosynthesis</keyword>
<dbReference type="UniPathway" id="UPA00053">
    <property type="reaction ID" value="UER00087"/>
</dbReference>
<comment type="catalytic activity">
    <reaction evidence="7">
        <text>shikimate + NADP(+) = 3-dehydroshikimate + NADPH + H(+)</text>
        <dbReference type="Rhea" id="RHEA:17737"/>
        <dbReference type="ChEBI" id="CHEBI:15378"/>
        <dbReference type="ChEBI" id="CHEBI:16630"/>
        <dbReference type="ChEBI" id="CHEBI:36208"/>
        <dbReference type="ChEBI" id="CHEBI:57783"/>
        <dbReference type="ChEBI" id="CHEBI:58349"/>
        <dbReference type="EC" id="1.1.1.25"/>
    </reaction>
</comment>
<dbReference type="CDD" id="cd01065">
    <property type="entry name" value="NAD_bind_Shikimate_DH"/>
    <property type="match status" value="1"/>
</dbReference>
<feature type="binding site" evidence="7">
    <location>
        <position position="68"/>
    </location>
    <ligand>
        <name>shikimate</name>
        <dbReference type="ChEBI" id="CHEBI:36208"/>
    </ligand>
</feature>
<dbReference type="InterPro" id="IPR022893">
    <property type="entry name" value="Shikimate_DH_fam"/>
</dbReference>
<keyword evidence="11" id="KW-1185">Reference proteome</keyword>
<dbReference type="PANTHER" id="PTHR21089:SF1">
    <property type="entry name" value="BIFUNCTIONAL 3-DEHYDROQUINATE DEHYDRATASE_SHIKIMATE DEHYDROGENASE, CHLOROPLASTIC"/>
    <property type="match status" value="1"/>
</dbReference>
<comment type="subunit">
    <text evidence="7">Homodimer.</text>
</comment>
<gene>
    <name evidence="7 10" type="primary">aroE</name>
    <name evidence="10" type="ORF">E4665_03600</name>
</gene>
<dbReference type="SUPFAM" id="SSF51735">
    <property type="entry name" value="NAD(P)-binding Rossmann-fold domains"/>
    <property type="match status" value="1"/>
</dbReference>
<comment type="caution">
    <text evidence="7">Lacks conserved residue(s) required for the propagation of feature annotation.</text>
</comment>
<feature type="domain" description="Shikimate dehydrogenase substrate binding N-terminal" evidence="8">
    <location>
        <begin position="14"/>
        <end position="95"/>
    </location>
</feature>
<dbReference type="Pfam" id="PF18317">
    <property type="entry name" value="SDH_C"/>
    <property type="match status" value="1"/>
</dbReference>
<evidence type="ECO:0000313" key="11">
    <source>
        <dbReference type="Proteomes" id="UP000298347"/>
    </source>
</evidence>
<feature type="binding site" evidence="7">
    <location>
        <position position="93"/>
    </location>
    <ligand>
        <name>shikimate</name>
        <dbReference type="ChEBI" id="CHEBI:36208"/>
    </ligand>
</feature>
<feature type="binding site" evidence="7">
    <location>
        <position position="235"/>
    </location>
    <ligand>
        <name>NADP(+)</name>
        <dbReference type="ChEBI" id="CHEBI:58349"/>
    </ligand>
</feature>
<dbReference type="InterPro" id="IPR041121">
    <property type="entry name" value="SDH_C"/>
</dbReference>
<evidence type="ECO:0000256" key="6">
    <source>
        <dbReference type="ARBA" id="ARBA00023141"/>
    </source>
</evidence>
<dbReference type="NCBIfam" id="TIGR00507">
    <property type="entry name" value="aroE"/>
    <property type="match status" value="1"/>
</dbReference>
<evidence type="ECO:0000256" key="5">
    <source>
        <dbReference type="ARBA" id="ARBA00023002"/>
    </source>
</evidence>
<evidence type="ECO:0000259" key="9">
    <source>
        <dbReference type="Pfam" id="PF18317"/>
    </source>
</evidence>
<dbReference type="GO" id="GO:0009423">
    <property type="term" value="P:chorismate biosynthetic process"/>
    <property type="evidence" value="ECO:0007669"/>
    <property type="project" value="UniProtKB-UniRule"/>
</dbReference>
<dbReference type="AlphaFoldDB" id="A0A4Z0GSM3"/>
<dbReference type="EMBL" id="SRJD01000003">
    <property type="protein sequence ID" value="TGA99628.1"/>
    <property type="molecule type" value="Genomic_DNA"/>
</dbReference>
<feature type="binding site" evidence="7">
    <location>
        <begin position="132"/>
        <end position="136"/>
    </location>
    <ligand>
        <name>NADP(+)</name>
        <dbReference type="ChEBI" id="CHEBI:58349"/>
    </ligand>
</feature>
<comment type="similarity">
    <text evidence="7">Belongs to the shikimate dehydrogenase family.</text>
</comment>
<dbReference type="Proteomes" id="UP000298347">
    <property type="component" value="Unassembled WGS sequence"/>
</dbReference>
<name>A0A4Z0GSM3_9BACL</name>
<feature type="binding site" evidence="7">
    <location>
        <position position="108"/>
    </location>
    <ligand>
        <name>shikimate</name>
        <dbReference type="ChEBI" id="CHEBI:36208"/>
    </ligand>
</feature>
<dbReference type="GO" id="GO:0019632">
    <property type="term" value="P:shikimate metabolic process"/>
    <property type="evidence" value="ECO:0007669"/>
    <property type="project" value="InterPro"/>
</dbReference>
<dbReference type="GO" id="GO:0009073">
    <property type="term" value="P:aromatic amino acid family biosynthetic process"/>
    <property type="evidence" value="ECO:0007669"/>
    <property type="project" value="UniProtKB-KW"/>
</dbReference>
<evidence type="ECO:0000256" key="3">
    <source>
        <dbReference type="ARBA" id="ARBA00022605"/>
    </source>
</evidence>
<evidence type="ECO:0000256" key="1">
    <source>
        <dbReference type="ARBA" id="ARBA00004871"/>
    </source>
</evidence>